<name>A0AAW4GAZ0_GORRU</name>
<dbReference type="PANTHER" id="PTHR30055">
    <property type="entry name" value="HTH-TYPE TRANSCRIPTIONAL REGULATOR RUTR"/>
    <property type="match status" value="1"/>
</dbReference>
<dbReference type="InterPro" id="IPR036271">
    <property type="entry name" value="Tet_transcr_reg_TetR-rel_C_sf"/>
</dbReference>
<gene>
    <name evidence="4" type="ORF">JTZ10_20855</name>
</gene>
<evidence type="ECO:0000259" key="3">
    <source>
        <dbReference type="PROSITE" id="PS50977"/>
    </source>
</evidence>
<dbReference type="EMBL" id="JAFFGU010000016">
    <property type="protein sequence ID" value="MBM7280199.1"/>
    <property type="molecule type" value="Genomic_DNA"/>
</dbReference>
<evidence type="ECO:0000313" key="4">
    <source>
        <dbReference type="EMBL" id="MBM7280199.1"/>
    </source>
</evidence>
<dbReference type="Proteomes" id="UP001195196">
    <property type="component" value="Unassembled WGS sequence"/>
</dbReference>
<dbReference type="Gene3D" id="1.10.357.10">
    <property type="entry name" value="Tetracycline Repressor, domain 2"/>
    <property type="match status" value="1"/>
</dbReference>
<evidence type="ECO:0000313" key="5">
    <source>
        <dbReference type="Proteomes" id="UP001195196"/>
    </source>
</evidence>
<evidence type="ECO:0000256" key="2">
    <source>
        <dbReference type="PROSITE-ProRule" id="PRU00335"/>
    </source>
</evidence>
<feature type="DNA-binding region" description="H-T-H motif" evidence="2">
    <location>
        <begin position="42"/>
        <end position="61"/>
    </location>
</feature>
<dbReference type="PANTHER" id="PTHR30055:SF226">
    <property type="entry name" value="HTH-TYPE TRANSCRIPTIONAL REGULATOR PKSA"/>
    <property type="match status" value="1"/>
</dbReference>
<organism evidence="4 5">
    <name type="scientific">Gordonia rubripertincta</name>
    <name type="common">Rhodococcus corallinus</name>
    <dbReference type="NCBI Taxonomy" id="36822"/>
    <lineage>
        <taxon>Bacteria</taxon>
        <taxon>Bacillati</taxon>
        <taxon>Actinomycetota</taxon>
        <taxon>Actinomycetes</taxon>
        <taxon>Mycobacteriales</taxon>
        <taxon>Gordoniaceae</taxon>
        <taxon>Gordonia</taxon>
    </lineage>
</organism>
<dbReference type="Pfam" id="PF00440">
    <property type="entry name" value="TetR_N"/>
    <property type="match status" value="1"/>
</dbReference>
<accession>A0AAW4GAZ0</accession>
<sequence length="206" mass="22380">MTASERTYAGRPVSDRAAERRRRFLDAALVEFTGAAGYAGSSVTSICRAAGLSRRQFYEEFSDREDLLVALYDEIQHAARGAVAEALAGMASRDLRELATAAMSAYMTSVGTDPRRAEVSFVQIVGVSARVEQHRLDGREEWVEFFVAAMADFAGRAPSERQRHLAIAYVGALTGLVHHWSVAPDPATLDDIVSVLSDILLAFAAL</sequence>
<proteinExistence type="predicted"/>
<feature type="domain" description="HTH tetR-type" evidence="3">
    <location>
        <begin position="19"/>
        <end position="79"/>
    </location>
</feature>
<dbReference type="GO" id="GO:0000976">
    <property type="term" value="F:transcription cis-regulatory region binding"/>
    <property type="evidence" value="ECO:0007669"/>
    <property type="project" value="TreeGrafter"/>
</dbReference>
<evidence type="ECO:0000256" key="1">
    <source>
        <dbReference type="ARBA" id="ARBA00023125"/>
    </source>
</evidence>
<dbReference type="AlphaFoldDB" id="A0AAW4GAZ0"/>
<dbReference type="InterPro" id="IPR050109">
    <property type="entry name" value="HTH-type_TetR-like_transc_reg"/>
</dbReference>
<dbReference type="InterPro" id="IPR001647">
    <property type="entry name" value="HTH_TetR"/>
</dbReference>
<comment type="caution">
    <text evidence="4">The sequence shown here is derived from an EMBL/GenBank/DDBJ whole genome shotgun (WGS) entry which is preliminary data.</text>
</comment>
<dbReference type="SUPFAM" id="SSF46689">
    <property type="entry name" value="Homeodomain-like"/>
    <property type="match status" value="1"/>
</dbReference>
<dbReference type="PROSITE" id="PS50977">
    <property type="entry name" value="HTH_TETR_2"/>
    <property type="match status" value="1"/>
</dbReference>
<reference evidence="4" key="1">
    <citation type="submission" date="2021-02" db="EMBL/GenBank/DDBJ databases">
        <title>Taxonomy, biology and ecology of Rhodococcus bacteria occurring in California pistachio and other woody hosts as revealed by genome sequence analyses.</title>
        <authorList>
            <person name="Riely B."/>
            <person name="Gai Y."/>
        </authorList>
    </citation>
    <scope>NUCLEOTIDE SEQUENCE</scope>
    <source>
        <strain evidence="4">BP-295</strain>
    </source>
</reference>
<keyword evidence="1 2" id="KW-0238">DNA-binding</keyword>
<protein>
    <submittedName>
        <fullName evidence="4">TetR/AcrR family transcriptional regulator</fullName>
    </submittedName>
</protein>
<dbReference type="SUPFAM" id="SSF48498">
    <property type="entry name" value="Tetracyclin repressor-like, C-terminal domain"/>
    <property type="match status" value="1"/>
</dbReference>
<dbReference type="RefSeq" id="WP_204718829.1">
    <property type="nucleotide sequence ID" value="NZ_JAFFGU010000016.1"/>
</dbReference>
<dbReference type="InterPro" id="IPR009057">
    <property type="entry name" value="Homeodomain-like_sf"/>
</dbReference>
<dbReference type="GO" id="GO:0003700">
    <property type="term" value="F:DNA-binding transcription factor activity"/>
    <property type="evidence" value="ECO:0007669"/>
    <property type="project" value="TreeGrafter"/>
</dbReference>